<keyword evidence="3" id="KW-1185">Reference proteome</keyword>
<dbReference type="Pfam" id="PF13649">
    <property type="entry name" value="Methyltransf_25"/>
    <property type="match status" value="1"/>
</dbReference>
<gene>
    <name evidence="2" type="ORF">AVEN_189402_1</name>
</gene>
<feature type="domain" description="Methyltransferase" evidence="1">
    <location>
        <begin position="39"/>
        <end position="95"/>
    </location>
</feature>
<dbReference type="EMBL" id="BGPR01001804">
    <property type="protein sequence ID" value="GBM62190.1"/>
    <property type="molecule type" value="Genomic_DNA"/>
</dbReference>
<reference evidence="2 3" key="1">
    <citation type="journal article" date="2019" name="Sci. Rep.">
        <title>Orb-weaving spider Araneus ventricosus genome elucidates the spidroin gene catalogue.</title>
        <authorList>
            <person name="Kono N."/>
            <person name="Nakamura H."/>
            <person name="Ohtoshi R."/>
            <person name="Moran D.A.P."/>
            <person name="Shinohara A."/>
            <person name="Yoshida Y."/>
            <person name="Fujiwara M."/>
            <person name="Mori M."/>
            <person name="Tomita M."/>
            <person name="Arakawa K."/>
        </authorList>
    </citation>
    <scope>NUCLEOTIDE SEQUENCE [LARGE SCALE GENOMIC DNA]</scope>
</reference>
<dbReference type="InterPro" id="IPR041698">
    <property type="entry name" value="Methyltransf_25"/>
</dbReference>
<evidence type="ECO:0000259" key="1">
    <source>
        <dbReference type="Pfam" id="PF13649"/>
    </source>
</evidence>
<comment type="caution">
    <text evidence="2">The sequence shown here is derived from an EMBL/GenBank/DDBJ whole genome shotgun (WGS) entry which is preliminary data.</text>
</comment>
<dbReference type="OrthoDB" id="6426949at2759"/>
<dbReference type="SUPFAM" id="SSF53335">
    <property type="entry name" value="S-adenosyl-L-methionine-dependent methyltransferases"/>
    <property type="match status" value="1"/>
</dbReference>
<protein>
    <recommendedName>
        <fullName evidence="1">Methyltransferase domain-containing protein</fullName>
    </recommendedName>
</protein>
<dbReference type="Proteomes" id="UP000499080">
    <property type="component" value="Unassembled WGS sequence"/>
</dbReference>
<dbReference type="AlphaFoldDB" id="A0A4Y2H7U5"/>
<sequence length="96" mass="11085">MFFDAELYNTMDKPWETILQFLGKTLPRLGFTSEEPEVVMDVGCGPGYLSKNYILPCFPNLQKMIAMDAMTSMIEEAKIRHPHPKIRYVVADIEDR</sequence>
<dbReference type="InterPro" id="IPR029063">
    <property type="entry name" value="SAM-dependent_MTases_sf"/>
</dbReference>
<proteinExistence type="predicted"/>
<dbReference type="Gene3D" id="3.40.50.150">
    <property type="entry name" value="Vaccinia Virus protein VP39"/>
    <property type="match status" value="1"/>
</dbReference>
<name>A0A4Y2H7U5_ARAVE</name>
<organism evidence="2 3">
    <name type="scientific">Araneus ventricosus</name>
    <name type="common">Orbweaver spider</name>
    <name type="synonym">Epeira ventricosa</name>
    <dbReference type="NCBI Taxonomy" id="182803"/>
    <lineage>
        <taxon>Eukaryota</taxon>
        <taxon>Metazoa</taxon>
        <taxon>Ecdysozoa</taxon>
        <taxon>Arthropoda</taxon>
        <taxon>Chelicerata</taxon>
        <taxon>Arachnida</taxon>
        <taxon>Araneae</taxon>
        <taxon>Araneomorphae</taxon>
        <taxon>Entelegynae</taxon>
        <taxon>Araneoidea</taxon>
        <taxon>Araneidae</taxon>
        <taxon>Araneus</taxon>
    </lineage>
</organism>
<evidence type="ECO:0000313" key="3">
    <source>
        <dbReference type="Proteomes" id="UP000499080"/>
    </source>
</evidence>
<accession>A0A4Y2H7U5</accession>
<evidence type="ECO:0000313" key="2">
    <source>
        <dbReference type="EMBL" id="GBM62190.1"/>
    </source>
</evidence>